<gene>
    <name evidence="8" type="ORF">KBB96_14655</name>
</gene>
<dbReference type="EMBL" id="CP073100">
    <property type="protein sequence ID" value="QUE50103.1"/>
    <property type="molecule type" value="Genomic_DNA"/>
</dbReference>
<reference evidence="8" key="1">
    <citation type="submission" date="2021-04" db="EMBL/GenBank/DDBJ databases">
        <title>Luteolibacter sp. 32A isolated from the skin of an Anderson's salamander (Ambystoma andersonii).</title>
        <authorList>
            <person name="Spergser J."/>
            <person name="Busse H.-J."/>
        </authorList>
    </citation>
    <scope>NUCLEOTIDE SEQUENCE</scope>
    <source>
        <strain evidence="8">32A</strain>
    </source>
</reference>
<protein>
    <submittedName>
        <fullName evidence="8">DUF350 domain-containing protein</fullName>
    </submittedName>
</protein>
<dbReference type="RefSeq" id="WP_211630192.1">
    <property type="nucleotide sequence ID" value="NZ_CP073100.1"/>
</dbReference>
<keyword evidence="4 7" id="KW-0812">Transmembrane</keyword>
<dbReference type="AlphaFoldDB" id="A0A975G6Z6"/>
<evidence type="ECO:0000256" key="5">
    <source>
        <dbReference type="ARBA" id="ARBA00022989"/>
    </source>
</evidence>
<evidence type="ECO:0000313" key="8">
    <source>
        <dbReference type="EMBL" id="QUE50103.1"/>
    </source>
</evidence>
<dbReference type="InterPro" id="IPR007140">
    <property type="entry name" value="DUF350"/>
</dbReference>
<feature type="transmembrane region" description="Helical" evidence="7">
    <location>
        <begin position="12"/>
        <end position="30"/>
    </location>
</feature>
<dbReference type="Proteomes" id="UP000676169">
    <property type="component" value="Chromosome"/>
</dbReference>
<accession>A0A975G6Z6</accession>
<evidence type="ECO:0000256" key="7">
    <source>
        <dbReference type="SAM" id="Phobius"/>
    </source>
</evidence>
<sequence length="70" mass="7637">MDLINLKDVVASLLYSIIGIIIFCVSFIIVDKLTPYDLWKELIEQKNLPLAIVVAGVGLGLCIIIAASIH</sequence>
<organism evidence="8 9">
    <name type="scientific">Luteolibacter ambystomatis</name>
    <dbReference type="NCBI Taxonomy" id="2824561"/>
    <lineage>
        <taxon>Bacteria</taxon>
        <taxon>Pseudomonadati</taxon>
        <taxon>Verrucomicrobiota</taxon>
        <taxon>Verrucomicrobiia</taxon>
        <taxon>Verrucomicrobiales</taxon>
        <taxon>Verrucomicrobiaceae</taxon>
        <taxon>Luteolibacter</taxon>
    </lineage>
</organism>
<dbReference type="KEGG" id="lamb:KBB96_14655"/>
<keyword evidence="5 7" id="KW-1133">Transmembrane helix</keyword>
<evidence type="ECO:0000256" key="3">
    <source>
        <dbReference type="ARBA" id="ARBA00022475"/>
    </source>
</evidence>
<keyword evidence="6 7" id="KW-0472">Membrane</keyword>
<dbReference type="Pfam" id="PF03994">
    <property type="entry name" value="DUF350"/>
    <property type="match status" value="1"/>
</dbReference>
<proteinExistence type="inferred from homology"/>
<keyword evidence="3" id="KW-1003">Cell membrane</keyword>
<evidence type="ECO:0000256" key="4">
    <source>
        <dbReference type="ARBA" id="ARBA00022692"/>
    </source>
</evidence>
<evidence type="ECO:0000313" key="9">
    <source>
        <dbReference type="Proteomes" id="UP000676169"/>
    </source>
</evidence>
<comment type="similarity">
    <text evidence="2">Belongs to the UPF0719 family.</text>
</comment>
<comment type="subcellular location">
    <subcellularLocation>
        <location evidence="1">Cell membrane</location>
        <topology evidence="1">Multi-pass membrane protein</topology>
    </subcellularLocation>
</comment>
<evidence type="ECO:0000256" key="1">
    <source>
        <dbReference type="ARBA" id="ARBA00004651"/>
    </source>
</evidence>
<name>A0A975G6Z6_9BACT</name>
<keyword evidence="9" id="KW-1185">Reference proteome</keyword>
<evidence type="ECO:0000256" key="2">
    <source>
        <dbReference type="ARBA" id="ARBA00005779"/>
    </source>
</evidence>
<dbReference type="GO" id="GO:0005886">
    <property type="term" value="C:plasma membrane"/>
    <property type="evidence" value="ECO:0007669"/>
    <property type="project" value="UniProtKB-SubCell"/>
</dbReference>
<feature type="transmembrane region" description="Helical" evidence="7">
    <location>
        <begin position="50"/>
        <end position="69"/>
    </location>
</feature>
<evidence type="ECO:0000256" key="6">
    <source>
        <dbReference type="ARBA" id="ARBA00023136"/>
    </source>
</evidence>